<dbReference type="OrthoDB" id="6513042at2759"/>
<organism evidence="12 13">
    <name type="scientific">Phellinidium pouzarii</name>
    <dbReference type="NCBI Taxonomy" id="167371"/>
    <lineage>
        <taxon>Eukaryota</taxon>
        <taxon>Fungi</taxon>
        <taxon>Dikarya</taxon>
        <taxon>Basidiomycota</taxon>
        <taxon>Agaricomycotina</taxon>
        <taxon>Agaricomycetes</taxon>
        <taxon>Hymenochaetales</taxon>
        <taxon>Hymenochaetaceae</taxon>
        <taxon>Phellinidium</taxon>
    </lineage>
</organism>
<keyword evidence="13" id="KW-1185">Reference proteome</keyword>
<feature type="compositionally biased region" description="Basic residues" evidence="8">
    <location>
        <begin position="1697"/>
        <end position="1708"/>
    </location>
</feature>
<feature type="region of interest" description="Disordered" evidence="8">
    <location>
        <begin position="1989"/>
        <end position="2010"/>
    </location>
</feature>
<dbReference type="Pfam" id="PF13087">
    <property type="entry name" value="AAA_12"/>
    <property type="match status" value="1"/>
</dbReference>
<feature type="compositionally biased region" description="Polar residues" evidence="8">
    <location>
        <begin position="1880"/>
        <end position="1891"/>
    </location>
</feature>
<feature type="region of interest" description="Disordered" evidence="8">
    <location>
        <begin position="73"/>
        <end position="130"/>
    </location>
</feature>
<dbReference type="PROSITE" id="PS50850">
    <property type="entry name" value="MFS"/>
    <property type="match status" value="1"/>
</dbReference>
<reference evidence="12 13" key="1">
    <citation type="submission" date="2019-02" db="EMBL/GenBank/DDBJ databases">
        <title>Genome sequencing of the rare red list fungi Phellinidium pouzarii.</title>
        <authorList>
            <person name="Buettner E."/>
            <person name="Kellner H."/>
        </authorList>
    </citation>
    <scope>NUCLEOTIDE SEQUENCE [LARGE SCALE GENOMIC DNA]</scope>
    <source>
        <strain evidence="12 13">DSM 108285</strain>
    </source>
</reference>
<dbReference type="InterPro" id="IPR011701">
    <property type="entry name" value="MFS"/>
</dbReference>
<comment type="caution">
    <text evidence="12">The sequence shown here is derived from an EMBL/GenBank/DDBJ whole genome shotgun (WGS) entry which is preliminary data.</text>
</comment>
<feature type="transmembrane region" description="Helical" evidence="9">
    <location>
        <begin position="320"/>
        <end position="341"/>
    </location>
</feature>
<dbReference type="InterPro" id="IPR045055">
    <property type="entry name" value="DNA2/NAM7-like"/>
</dbReference>
<keyword evidence="7" id="KW-0175">Coiled coil</keyword>
<feature type="transmembrane region" description="Helical" evidence="9">
    <location>
        <begin position="428"/>
        <end position="447"/>
    </location>
</feature>
<feature type="transmembrane region" description="Helical" evidence="9">
    <location>
        <begin position="524"/>
        <end position="544"/>
    </location>
</feature>
<feature type="compositionally biased region" description="Low complexity" evidence="8">
    <location>
        <begin position="1803"/>
        <end position="1828"/>
    </location>
</feature>
<feature type="transmembrane region" description="Helical" evidence="9">
    <location>
        <begin position="353"/>
        <end position="373"/>
    </location>
</feature>
<dbReference type="SUPFAM" id="SSF103473">
    <property type="entry name" value="MFS general substrate transporter"/>
    <property type="match status" value="1"/>
</dbReference>
<dbReference type="Gene3D" id="1.20.1250.20">
    <property type="entry name" value="MFS general substrate transporter like domains"/>
    <property type="match status" value="2"/>
</dbReference>
<sequence>MPISEDFAASQYERSFILTVMWTAGEHASDQITALCGPWKSEDRHRCVPSRLAFLPSGIPQRPLISSTLHPASDAQPLHVAPPPLKTGNKGSSSSTSWATLDEKAMVSSKPRVSLQEEHSPASVSVKSLAQDQAEVDIETARDESDPTALEKAAEKIVDVVQTKDVNFSGIPEITFPDGGLEAWSNVAGCTLISLTAFGQVNAFGIFQTYYADHQLSSHSASDISWIGSVQIVLLYISGLILGRVFDVHGARGLLTCGCILSAFSTIMLSLSTKYYQIFLSQGVGLGLGIALQFYPLVLRISVNYFPQLVIPAHWFRAKRAIALGIVVAGSSLGGIIFPIMLSKLFAKIGFAWSVRAMALVMFVLQAISIPFIKERMPASKDKKIFDLGAYKDVRFLMHSLSGFFSAFGLYTPFWYIELFMLSRGSSANLAFYSIAVMNAAGVIGRIGSGYIADRFGRFNTVVPVAVIQAIAVFAIWTTAMSIAQTLVFAVIFGVSSASYSSIASSCVAQITADHSLIGTRTGMFMAAMAPGILAGPPIAGALLALRSHDGPSVSDSGDFRYLWAQFFGGAMLVAGAGFAFAARIACQRKRPVNQETVARIRAFIGGASCSNARAASTSAATAVQPRVLTKAQKEWVRQGELEGELQLKSDSVGPPRFDWRKRALSRVIPKEKTLKYVSRRQCENIPKKAQFKQHIDAYADRFIPLIAAEQAIEEKLINDRLENWGLERLKKEGYCLTGLHSFAPKKTSLGRQVARFKTLGKLPSHSFTYGAQVIVSRIDPLKENAYRGSVINIEPELIDVTFEENFSEIANGYWRLDLGASSAIYQRMRSAIKQLHCDSEALERDLENVPGNRELMLQGTQLVDVLLKSFAPISDNDVHVSSPHHLQDPSEKHYLSRAQLDHASRLGSNGGKPQLDGVFSEDCFIRSWAQRYQKPNPVVMEGDPELDGLNASQVRAMATMIGERISLVQGPPGTGKTKTIVETIKLLKGHFEVPHPLLVCTYTNVAVDNLLESLIANGLKPLRVGFEGKEKVGLEDYMFQHQFENHVEKPAYTKCKEAKEEVTKAIRDLEAKIKALKKKERSTFSQRLENMDKELKSLEAKRASRAMQEYRVRQTIVRDIIMKADVICTTCVRSASYDLRVVDFPVVFLDEASMSTEPACLIPIVKGCKHLALIGDHKQLPPVVVSPKARDGGLAISLFERLTEEGNVPSIMLDTQYRMHPNISAFPSSEFYDLMLLDGTVNAGQVMPTLMPLSSSHLVANPETGHRPSVIFIDHEGPEATKSKSRVNWTEGYIICSIVEDLLRQNKDLLGENIGIIAPYKSQIGVLTRLLMKDMQKHFIESLGQDRAVEIANIEIKTVDGFEGREKDAIVFSTVRNNPSGHIGFLADRRRLNVGLTRAKRALFVVGSMSTLEKGKFGWSDSMNGVDDALGQEMQKVSKGAVAWRNYAQYLTEQNLVLRLRGILFKSVLGLLPFPGSCSWDPERASLCVALKDAHRRHPLLAVYHDGEEAPTPRSTSETESLTFMIAMWCHDSSTHAYKAEQGCSSQYSLVSDPIQNTQLLNDQLRALGLYAAPTLGDGNCLFRALSDQYYGSPSQHLKLRDEVCSWMEVHKQRYAPFVDDERGLDVHLRCTYGGHLELTAFAHLKRRDVKVIQPGLVYIIEWTSGADLSPTESEAPVDEQVPATPEASVNDRDARRVRRDKRKDVKAKRTADNDGEGNSSLGAVFVAYHDWEHFSSVRNLTGPHSGFPYVVEKPAGSHPVLGKVKGKSSVPQSSQSSVESSLLEDDIEEADEGLSSPTGIPLPLSRSSSLSPSSEASTSASSSLSVPPVPGYNCAPDNNRRVPATRLSLRSNRSPKRAYDGTEEAAQDSQGEAKRSRSNIGQRHTNSAEGESKIDTDIDPDADTPSLLSSADSSSTLSSPAATPPPSMVVVPPSPLIPAKPLTRRQRKVLGLPKPRSAIGIHTSTSVKPRQVSLGKIIVPGGRFKKPASVPVKTKEEGANKEWSKNGTGRVDVRGFKELKI</sequence>
<keyword evidence="9" id="KW-1133">Transmembrane helix</keyword>
<dbReference type="Pfam" id="PF07690">
    <property type="entry name" value="MFS_1"/>
    <property type="match status" value="1"/>
</dbReference>
<evidence type="ECO:0000256" key="4">
    <source>
        <dbReference type="ARBA" id="ARBA00022801"/>
    </source>
</evidence>
<feature type="transmembrane region" description="Helical" evidence="9">
    <location>
        <begin position="483"/>
        <end position="503"/>
    </location>
</feature>
<dbReference type="InterPro" id="IPR036259">
    <property type="entry name" value="MFS_trans_sf"/>
</dbReference>
<dbReference type="InterPro" id="IPR047187">
    <property type="entry name" value="SF1_C_Upf1"/>
</dbReference>
<dbReference type="Gene3D" id="3.40.50.300">
    <property type="entry name" value="P-loop containing nucleotide triphosphate hydrolases"/>
    <property type="match status" value="2"/>
</dbReference>
<dbReference type="InterPro" id="IPR041679">
    <property type="entry name" value="DNA2/NAM7-like_C"/>
</dbReference>
<feature type="compositionally biased region" description="Low complexity" evidence="8">
    <location>
        <begin position="1905"/>
        <end position="1923"/>
    </location>
</feature>
<dbReference type="PANTHER" id="PTHR10887:SF495">
    <property type="entry name" value="HELICASE SENATAXIN ISOFORM X1-RELATED"/>
    <property type="match status" value="1"/>
</dbReference>
<dbReference type="CDD" id="cd17352">
    <property type="entry name" value="MFS_MCT_SLC16"/>
    <property type="match status" value="1"/>
</dbReference>
<evidence type="ECO:0000256" key="6">
    <source>
        <dbReference type="ARBA" id="ARBA00022840"/>
    </source>
</evidence>
<dbReference type="InterPro" id="IPR038765">
    <property type="entry name" value="Papain-like_cys_pep_sf"/>
</dbReference>
<dbReference type="SUPFAM" id="SSF54001">
    <property type="entry name" value="Cysteine proteinases"/>
    <property type="match status" value="1"/>
</dbReference>
<evidence type="ECO:0008006" key="14">
    <source>
        <dbReference type="Google" id="ProtNLM"/>
    </source>
</evidence>
<dbReference type="InterPro" id="IPR003323">
    <property type="entry name" value="OTU_dom"/>
</dbReference>
<feature type="domain" description="Major facilitator superfamily (MFS) profile" evidence="11">
    <location>
        <begin position="183"/>
        <end position="588"/>
    </location>
</feature>
<feature type="transmembrane region" description="Helical" evidence="9">
    <location>
        <begin position="564"/>
        <end position="583"/>
    </location>
</feature>
<feature type="compositionally biased region" description="Pro residues" evidence="8">
    <location>
        <begin position="1924"/>
        <end position="1940"/>
    </location>
</feature>
<dbReference type="GO" id="GO:0016787">
    <property type="term" value="F:hydrolase activity"/>
    <property type="evidence" value="ECO:0007669"/>
    <property type="project" value="UniProtKB-KW"/>
</dbReference>
<feature type="compositionally biased region" description="Low complexity" evidence="8">
    <location>
        <begin position="1770"/>
        <end position="1783"/>
    </location>
</feature>
<evidence type="ECO:0000256" key="8">
    <source>
        <dbReference type="SAM" id="MobiDB-lite"/>
    </source>
</evidence>
<dbReference type="InterPro" id="IPR027417">
    <property type="entry name" value="P-loop_NTPase"/>
</dbReference>
<keyword evidence="6" id="KW-0067">ATP-binding</keyword>
<protein>
    <recommendedName>
        <fullName evidence="14">OTU domain-containing protein</fullName>
    </recommendedName>
</protein>
<dbReference type="PANTHER" id="PTHR10887">
    <property type="entry name" value="DNA2/NAM7 HELICASE FAMILY"/>
    <property type="match status" value="1"/>
</dbReference>
<dbReference type="Pfam" id="PF02338">
    <property type="entry name" value="OTU"/>
    <property type="match status" value="1"/>
</dbReference>
<dbReference type="EMBL" id="SGPK01000135">
    <property type="protein sequence ID" value="THH07595.1"/>
    <property type="molecule type" value="Genomic_DNA"/>
</dbReference>
<keyword evidence="9" id="KW-0812">Transmembrane</keyword>
<dbReference type="SUPFAM" id="SSF52540">
    <property type="entry name" value="P-loop containing nucleoside triphosphate hydrolases"/>
    <property type="match status" value="1"/>
</dbReference>
<keyword evidence="3" id="KW-0547">Nucleotide-binding</keyword>
<dbReference type="Proteomes" id="UP000308199">
    <property type="component" value="Unassembled WGS sequence"/>
</dbReference>
<dbReference type="Gene3D" id="3.90.70.80">
    <property type="match status" value="1"/>
</dbReference>
<name>A0A4S4L851_9AGAM</name>
<dbReference type="GO" id="GO:0005524">
    <property type="term" value="F:ATP binding"/>
    <property type="evidence" value="ECO:0007669"/>
    <property type="project" value="UniProtKB-KW"/>
</dbReference>
<feature type="compositionally biased region" description="Acidic residues" evidence="8">
    <location>
        <begin position="1784"/>
        <end position="1794"/>
    </location>
</feature>
<evidence type="ECO:0000256" key="5">
    <source>
        <dbReference type="ARBA" id="ARBA00022806"/>
    </source>
</evidence>
<feature type="transmembrane region" description="Helical" evidence="9">
    <location>
        <begin position="224"/>
        <end position="246"/>
    </location>
</feature>
<evidence type="ECO:0000256" key="2">
    <source>
        <dbReference type="ARBA" id="ARBA00007913"/>
    </source>
</evidence>
<evidence type="ECO:0000259" key="10">
    <source>
        <dbReference type="PROSITE" id="PS50802"/>
    </source>
</evidence>
<dbReference type="PROSITE" id="PS50802">
    <property type="entry name" value="OTU"/>
    <property type="match status" value="1"/>
</dbReference>
<evidence type="ECO:0000313" key="13">
    <source>
        <dbReference type="Proteomes" id="UP000308199"/>
    </source>
</evidence>
<evidence type="ECO:0000256" key="1">
    <source>
        <dbReference type="ARBA" id="ARBA00004141"/>
    </source>
</evidence>
<dbReference type="Pfam" id="PF13086">
    <property type="entry name" value="AAA_11"/>
    <property type="match status" value="1"/>
</dbReference>
<evidence type="ECO:0000313" key="12">
    <source>
        <dbReference type="EMBL" id="THH07595.1"/>
    </source>
</evidence>
<evidence type="ECO:0000256" key="9">
    <source>
        <dbReference type="SAM" id="Phobius"/>
    </source>
</evidence>
<evidence type="ECO:0000256" key="7">
    <source>
        <dbReference type="SAM" id="Coils"/>
    </source>
</evidence>
<keyword evidence="9" id="KW-0472">Membrane</keyword>
<feature type="region of interest" description="Disordered" evidence="8">
    <location>
        <begin position="1671"/>
        <end position="1721"/>
    </location>
</feature>
<feature type="transmembrane region" description="Helical" evidence="9">
    <location>
        <begin position="278"/>
        <end position="299"/>
    </location>
</feature>
<feature type="coiled-coil region" evidence="7">
    <location>
        <begin position="1053"/>
        <end position="1109"/>
    </location>
</feature>
<keyword evidence="5" id="KW-0347">Helicase</keyword>
<accession>A0A4S4L851</accession>
<dbReference type="InterPro" id="IPR041677">
    <property type="entry name" value="DNA2/NAM7_AAA_11"/>
</dbReference>
<dbReference type="CDD" id="cd22756">
    <property type="entry name" value="OTU_OTUD3-like"/>
    <property type="match status" value="1"/>
</dbReference>
<dbReference type="FunFam" id="3.40.50.300:FF:000326">
    <property type="entry name" value="P-loop containing nucleoside triphosphate hydrolase"/>
    <property type="match status" value="1"/>
</dbReference>
<evidence type="ECO:0000256" key="3">
    <source>
        <dbReference type="ARBA" id="ARBA00022741"/>
    </source>
</evidence>
<dbReference type="GO" id="GO:0004386">
    <property type="term" value="F:helicase activity"/>
    <property type="evidence" value="ECO:0007669"/>
    <property type="project" value="UniProtKB-KW"/>
</dbReference>
<comment type="subcellular location">
    <subcellularLocation>
        <location evidence="1">Membrane</location>
        <topology evidence="1">Multi-pass membrane protein</topology>
    </subcellularLocation>
</comment>
<dbReference type="InterPro" id="IPR020846">
    <property type="entry name" value="MFS_dom"/>
</dbReference>
<dbReference type="CDD" id="cd18808">
    <property type="entry name" value="SF1_C_Upf1"/>
    <property type="match status" value="1"/>
</dbReference>
<feature type="transmembrane region" description="Helical" evidence="9">
    <location>
        <begin position="394"/>
        <end position="416"/>
    </location>
</feature>
<dbReference type="GO" id="GO:0016020">
    <property type="term" value="C:membrane"/>
    <property type="evidence" value="ECO:0007669"/>
    <property type="project" value="UniProtKB-SubCell"/>
</dbReference>
<feature type="region of interest" description="Disordered" evidence="8">
    <location>
        <begin position="1762"/>
        <end position="1944"/>
    </location>
</feature>
<dbReference type="GO" id="GO:0022857">
    <property type="term" value="F:transmembrane transporter activity"/>
    <property type="evidence" value="ECO:0007669"/>
    <property type="project" value="InterPro"/>
</dbReference>
<comment type="similarity">
    <text evidence="2">Belongs to the DNA2/NAM7 helicase family.</text>
</comment>
<dbReference type="GO" id="GO:0005694">
    <property type="term" value="C:chromosome"/>
    <property type="evidence" value="ECO:0007669"/>
    <property type="project" value="UniProtKB-ARBA"/>
</dbReference>
<feature type="transmembrane region" description="Helical" evidence="9">
    <location>
        <begin position="253"/>
        <end position="272"/>
    </location>
</feature>
<feature type="domain" description="OTU" evidence="10">
    <location>
        <begin position="1571"/>
        <end position="1742"/>
    </location>
</feature>
<proteinExistence type="inferred from homology"/>
<evidence type="ECO:0000259" key="11">
    <source>
        <dbReference type="PROSITE" id="PS50850"/>
    </source>
</evidence>
<gene>
    <name evidence="12" type="ORF">EW145_g3266</name>
</gene>
<feature type="compositionally biased region" description="Basic and acidic residues" evidence="8">
    <location>
        <begin position="1995"/>
        <end position="2006"/>
    </location>
</feature>
<keyword evidence="4" id="KW-0378">Hydrolase</keyword>